<dbReference type="CDD" id="cd12148">
    <property type="entry name" value="fungal_TF_MHR"/>
    <property type="match status" value="1"/>
</dbReference>
<dbReference type="GeneID" id="81379618"/>
<evidence type="ECO:0000256" key="4">
    <source>
        <dbReference type="ARBA" id="ARBA00023163"/>
    </source>
</evidence>
<accession>A0A9W9TWE3</accession>
<evidence type="ECO:0008006" key="8">
    <source>
        <dbReference type="Google" id="ProtNLM"/>
    </source>
</evidence>
<reference evidence="6" key="2">
    <citation type="journal article" date="2023" name="IMA Fungus">
        <title>Comparative genomic study of the Penicillium genus elucidates a diverse pangenome and 15 lateral gene transfer events.</title>
        <authorList>
            <person name="Petersen C."/>
            <person name="Sorensen T."/>
            <person name="Nielsen M.R."/>
            <person name="Sondergaard T.E."/>
            <person name="Sorensen J.L."/>
            <person name="Fitzpatrick D.A."/>
            <person name="Frisvad J.C."/>
            <person name="Nielsen K.L."/>
        </authorList>
    </citation>
    <scope>NUCLEOTIDE SEQUENCE</scope>
    <source>
        <strain evidence="6">IBT 23319</strain>
    </source>
</reference>
<dbReference type="CDD" id="cd00067">
    <property type="entry name" value="GAL4"/>
    <property type="match status" value="1"/>
</dbReference>
<dbReference type="InterPro" id="IPR036864">
    <property type="entry name" value="Zn2-C6_fun-type_DNA-bd_sf"/>
</dbReference>
<dbReference type="OrthoDB" id="4060227at2759"/>
<dbReference type="GO" id="GO:0008270">
    <property type="term" value="F:zinc ion binding"/>
    <property type="evidence" value="ECO:0007669"/>
    <property type="project" value="InterPro"/>
</dbReference>
<dbReference type="GO" id="GO:0000976">
    <property type="term" value="F:transcription cis-regulatory region binding"/>
    <property type="evidence" value="ECO:0007669"/>
    <property type="project" value="TreeGrafter"/>
</dbReference>
<organism evidence="6 7">
    <name type="scientific">Penicillium citrinum</name>
    <dbReference type="NCBI Taxonomy" id="5077"/>
    <lineage>
        <taxon>Eukaryota</taxon>
        <taxon>Fungi</taxon>
        <taxon>Dikarya</taxon>
        <taxon>Ascomycota</taxon>
        <taxon>Pezizomycotina</taxon>
        <taxon>Eurotiomycetes</taxon>
        <taxon>Eurotiomycetidae</taxon>
        <taxon>Eurotiales</taxon>
        <taxon>Aspergillaceae</taxon>
        <taxon>Penicillium</taxon>
    </lineage>
</organism>
<sequence length="609" mass="68274">MAPRSAAITLRESFGDRKIPDISRKITACVSCRKLKEGLKCKLTTIRNKIKCHMNNNQPPCTRCKTRGTACTVNKSLQTLLEGDASWKEQMEDRMAALEAHLLGIRAEQSKPTNSLSHNSRQITDHGLYHGDEIRKPTDSSQVMTLNLSCSLGAFPASSMINFTLTDPRVTSRRASDILSRQVVPSEVAEDLFFFFKQKMNSFAYDILTETDSLKSVSERSSLLTIAICTVAAFCSGSSHYRILFDHFKSEVSGKLFSNNHDFDDVRALCVGAIWLNEISTALNSLAVRIATELNLHRCITKMPHKKRACYDRTRLYFLVYLCDHHCSLSHGKPPLTRDFHSLKSPRDFLKTEHSSVNDTKLISQVELWSISNRVFDMFGADVDNCVANQRLTEIPSLSNAYEQWYHDWLGILEFFEYSEPFTRRVFDLYYYSAKLYLFSHVFRGRAPETADCPPSEPAATDADSFAEAALKGALAIICLITKESGLQNLPYYIGTVTAFASVCLVKASNQSKFITCDRDESDVSTHLSQLVHVIQSSYANTQDRSSHPLQGIAESLEAILRGETCANENGSFNLNEGFGFDFAFEGLDMFTLDNEQASPLPISSGNRE</sequence>
<dbReference type="InterPro" id="IPR001138">
    <property type="entry name" value="Zn2Cys6_DnaBD"/>
</dbReference>
<evidence type="ECO:0000256" key="2">
    <source>
        <dbReference type="ARBA" id="ARBA00023015"/>
    </source>
</evidence>
<dbReference type="PANTHER" id="PTHR31845">
    <property type="entry name" value="FINGER DOMAIN PROTEIN, PUTATIVE-RELATED"/>
    <property type="match status" value="1"/>
</dbReference>
<evidence type="ECO:0000256" key="5">
    <source>
        <dbReference type="ARBA" id="ARBA00023242"/>
    </source>
</evidence>
<evidence type="ECO:0000256" key="1">
    <source>
        <dbReference type="ARBA" id="ARBA00004123"/>
    </source>
</evidence>
<comment type="subcellular location">
    <subcellularLocation>
        <location evidence="1">Nucleus</location>
    </subcellularLocation>
</comment>
<reference evidence="6" key="1">
    <citation type="submission" date="2022-11" db="EMBL/GenBank/DDBJ databases">
        <authorList>
            <person name="Petersen C."/>
        </authorList>
    </citation>
    <scope>NUCLEOTIDE SEQUENCE</scope>
    <source>
        <strain evidence="6">IBT 23319</strain>
    </source>
</reference>
<evidence type="ECO:0000313" key="7">
    <source>
        <dbReference type="Proteomes" id="UP001147733"/>
    </source>
</evidence>
<evidence type="ECO:0000313" key="6">
    <source>
        <dbReference type="EMBL" id="KAJ5243204.1"/>
    </source>
</evidence>
<dbReference type="PANTHER" id="PTHR31845:SF17">
    <property type="entry name" value="ZN(II)2CYS6 TRANSCRIPTION FACTOR (EUROFUNG)"/>
    <property type="match status" value="1"/>
</dbReference>
<dbReference type="GO" id="GO:0000981">
    <property type="term" value="F:DNA-binding transcription factor activity, RNA polymerase II-specific"/>
    <property type="evidence" value="ECO:0007669"/>
    <property type="project" value="InterPro"/>
</dbReference>
<dbReference type="Gene3D" id="4.10.240.10">
    <property type="entry name" value="Zn(2)-C6 fungal-type DNA-binding domain"/>
    <property type="match status" value="1"/>
</dbReference>
<dbReference type="Proteomes" id="UP001147733">
    <property type="component" value="Unassembled WGS sequence"/>
</dbReference>
<name>A0A9W9TWE3_PENCI</name>
<dbReference type="RefSeq" id="XP_056506208.1">
    <property type="nucleotide sequence ID" value="XM_056640451.1"/>
</dbReference>
<protein>
    <recommendedName>
        <fullName evidence="8">Zn(2)-C6 fungal-type domain-containing protein</fullName>
    </recommendedName>
</protein>
<keyword evidence="4" id="KW-0804">Transcription</keyword>
<comment type="caution">
    <text evidence="6">The sequence shown here is derived from an EMBL/GenBank/DDBJ whole genome shotgun (WGS) entry which is preliminary data.</text>
</comment>
<dbReference type="InterPro" id="IPR051089">
    <property type="entry name" value="prtT"/>
</dbReference>
<keyword evidence="7" id="KW-1185">Reference proteome</keyword>
<keyword evidence="5" id="KW-0539">Nucleus</keyword>
<dbReference type="EMBL" id="JAPQKT010000001">
    <property type="protein sequence ID" value="KAJ5243204.1"/>
    <property type="molecule type" value="Genomic_DNA"/>
</dbReference>
<keyword evidence="2" id="KW-0805">Transcription regulation</keyword>
<gene>
    <name evidence="6" type="ORF">N7469_001531</name>
</gene>
<dbReference type="AlphaFoldDB" id="A0A9W9TWE3"/>
<proteinExistence type="predicted"/>
<dbReference type="GO" id="GO:0005634">
    <property type="term" value="C:nucleus"/>
    <property type="evidence" value="ECO:0007669"/>
    <property type="project" value="UniProtKB-SubCell"/>
</dbReference>
<keyword evidence="3" id="KW-0238">DNA-binding</keyword>
<evidence type="ECO:0000256" key="3">
    <source>
        <dbReference type="ARBA" id="ARBA00023125"/>
    </source>
</evidence>